<dbReference type="HOGENOM" id="CLU_490119_0_0_1"/>
<feature type="region of interest" description="Disordered" evidence="1">
    <location>
        <begin position="46"/>
        <end position="232"/>
    </location>
</feature>
<feature type="compositionally biased region" description="Basic and acidic residues" evidence="1">
    <location>
        <begin position="369"/>
        <end position="400"/>
    </location>
</feature>
<reference evidence="2 3" key="1">
    <citation type="journal article" date="2013" name="Plant Cell">
        <title>The transition from a phytopathogenic smut ancestor to an anamorphic biocontrol agent deciphered by comparative whole-genome analysis.</title>
        <authorList>
            <person name="Lefebvre F."/>
            <person name="Joly D.L."/>
            <person name="Labbe C."/>
            <person name="Teichmann B."/>
            <person name="Linning R."/>
            <person name="Belzile F."/>
            <person name="Bakkeren G."/>
            <person name="Belanger R.R."/>
        </authorList>
    </citation>
    <scope>NUCLEOTIDE SEQUENCE [LARGE SCALE GENOMIC DNA]</scope>
    <source>
        <strain evidence="2 3">PF-1</strain>
    </source>
</reference>
<sequence>MTDNDQQQQQQQAPLPPLLTTRHRPPYFFSDHQKSLAALYIRRLKSDDDRGDTIPIPDQRQEDELGGVLWHGSQRSIKGSLLRTITRGWHVDPPRGPRQRRRGPLAAEADEREEEDDDDEQWSETDSQVGDGSEVEEESAASSQHASMDQDSDCSGHHANADDANIERDAHQDAVAASSDPADADGDDDDDDDDDPSYVPSDADHEADPTFLTEAPLRPCTPSSSSSSASVRFVDGDRLPQCAQPGRGWTPPPTINLLHERYFSTAIGEDDDRKVVKVEDPIVVEDSDDEARRERERLPLMHLEPHHPRQTKRWTRYHVAIALRVPRPRIIGASVPSLDGVSAQSTSTSKPTRPKSKGMCDMHPPTFPTKDEKGAESIDEGRDKFKLDDDEGQKGKIKADDEVEEGDIAEGQIEFEAEAIKDDDEGQMEMEEATTNDADQDGMTAHDGEAKKDEDVAASALAPVAAATTTTTVPIIDVDALIADPAAPSSSSSSSAEHKGLDHDIKKEGGDEEEEEEGYDWEDLAEAFVVKRRGERPTRWECLDQMRIKYASVEAV</sequence>
<feature type="compositionally biased region" description="Acidic residues" evidence="1">
    <location>
        <begin position="510"/>
        <end position="520"/>
    </location>
</feature>
<protein>
    <submittedName>
        <fullName evidence="2">Uncharacterized protein</fullName>
    </submittedName>
</protein>
<feature type="compositionally biased region" description="Acidic residues" evidence="1">
    <location>
        <begin position="401"/>
        <end position="440"/>
    </location>
</feature>
<evidence type="ECO:0000313" key="2">
    <source>
        <dbReference type="EMBL" id="EPQ26675.1"/>
    </source>
</evidence>
<feature type="compositionally biased region" description="Low complexity" evidence="1">
    <location>
        <begin position="485"/>
        <end position="495"/>
    </location>
</feature>
<feature type="compositionally biased region" description="Basic and acidic residues" evidence="1">
    <location>
        <begin position="496"/>
        <end position="509"/>
    </location>
</feature>
<dbReference type="Proteomes" id="UP000053664">
    <property type="component" value="Unassembled WGS sequence"/>
</dbReference>
<dbReference type="RefSeq" id="XP_007881382.1">
    <property type="nucleotide sequence ID" value="XM_007883191.1"/>
</dbReference>
<dbReference type="GeneID" id="19319742"/>
<feature type="compositionally biased region" description="Basic and acidic residues" evidence="1">
    <location>
        <begin position="154"/>
        <end position="172"/>
    </location>
</feature>
<evidence type="ECO:0000313" key="3">
    <source>
        <dbReference type="Proteomes" id="UP000053664"/>
    </source>
</evidence>
<accession>A0A061H425</accession>
<dbReference type="EMBL" id="KE361643">
    <property type="protein sequence ID" value="EPQ26675.1"/>
    <property type="molecule type" value="Genomic_DNA"/>
</dbReference>
<dbReference type="KEGG" id="pfp:PFL1_05655"/>
<organism evidence="2 3">
    <name type="scientific">Pseudozyma flocculosa PF-1</name>
    <dbReference type="NCBI Taxonomy" id="1277687"/>
    <lineage>
        <taxon>Eukaryota</taxon>
        <taxon>Fungi</taxon>
        <taxon>Dikarya</taxon>
        <taxon>Basidiomycota</taxon>
        <taxon>Ustilaginomycotina</taxon>
        <taxon>Ustilaginomycetes</taxon>
        <taxon>Ustilaginales</taxon>
        <taxon>Ustilaginaceae</taxon>
        <taxon>Pseudozyma</taxon>
    </lineage>
</organism>
<proteinExistence type="predicted"/>
<feature type="compositionally biased region" description="Acidic residues" evidence="1">
    <location>
        <begin position="108"/>
        <end position="123"/>
    </location>
</feature>
<feature type="region of interest" description="Disordered" evidence="1">
    <location>
        <begin position="333"/>
        <end position="451"/>
    </location>
</feature>
<dbReference type="AlphaFoldDB" id="A0A061H425"/>
<name>A0A061H425_9BASI</name>
<gene>
    <name evidence="2" type="ORF">PFL1_05655</name>
</gene>
<evidence type="ECO:0000256" key="1">
    <source>
        <dbReference type="SAM" id="MobiDB-lite"/>
    </source>
</evidence>
<feature type="compositionally biased region" description="Acidic residues" evidence="1">
    <location>
        <begin position="182"/>
        <end position="196"/>
    </location>
</feature>
<feature type="region of interest" description="Disordered" evidence="1">
    <location>
        <begin position="1"/>
        <end position="26"/>
    </location>
</feature>
<feature type="region of interest" description="Disordered" evidence="1">
    <location>
        <begin position="485"/>
        <end position="520"/>
    </location>
</feature>
<feature type="compositionally biased region" description="Low complexity" evidence="1">
    <location>
        <begin position="1"/>
        <end position="12"/>
    </location>
</feature>